<dbReference type="EMBL" id="BAAAQY010000014">
    <property type="protein sequence ID" value="GAA2248783.1"/>
    <property type="molecule type" value="Genomic_DNA"/>
</dbReference>
<dbReference type="Proteomes" id="UP001500929">
    <property type="component" value="Unassembled WGS sequence"/>
</dbReference>
<comment type="caution">
    <text evidence="1">The sequence shown here is derived from an EMBL/GenBank/DDBJ whole genome shotgun (WGS) entry which is preliminary data.</text>
</comment>
<gene>
    <name evidence="1" type="ORF">GCM10009851_37800</name>
</gene>
<evidence type="ECO:0000313" key="2">
    <source>
        <dbReference type="Proteomes" id="UP001500929"/>
    </source>
</evidence>
<protein>
    <submittedName>
        <fullName evidence="1">Uncharacterized protein</fullName>
    </submittedName>
</protein>
<accession>A0ABN3E580</accession>
<proteinExistence type="predicted"/>
<sequence length="113" mass="11301">MGSGQTGTTSGLTIRNTGTTDEIAELTVVVSGMSEGFTAGSFPGTGWAYVSGESDSSVTFSYTGEIAAGGSSAALFLVISFTGSDSRPFSRTLSIVATDTSVDPISLVVDVAA</sequence>
<evidence type="ECO:0000313" key="1">
    <source>
        <dbReference type="EMBL" id="GAA2248783.1"/>
    </source>
</evidence>
<organism evidence="1 2">
    <name type="scientific">Herbiconiux moechotypicola</name>
    <dbReference type="NCBI Taxonomy" id="637393"/>
    <lineage>
        <taxon>Bacteria</taxon>
        <taxon>Bacillati</taxon>
        <taxon>Actinomycetota</taxon>
        <taxon>Actinomycetes</taxon>
        <taxon>Micrococcales</taxon>
        <taxon>Microbacteriaceae</taxon>
        <taxon>Herbiconiux</taxon>
    </lineage>
</organism>
<reference evidence="1 2" key="1">
    <citation type="journal article" date="2019" name="Int. J. Syst. Evol. Microbiol.">
        <title>The Global Catalogue of Microorganisms (GCM) 10K type strain sequencing project: providing services to taxonomists for standard genome sequencing and annotation.</title>
        <authorList>
            <consortium name="The Broad Institute Genomics Platform"/>
            <consortium name="The Broad Institute Genome Sequencing Center for Infectious Disease"/>
            <person name="Wu L."/>
            <person name="Ma J."/>
        </authorList>
    </citation>
    <scope>NUCLEOTIDE SEQUENCE [LARGE SCALE GENOMIC DNA]</scope>
    <source>
        <strain evidence="1 2">JCM 16117</strain>
    </source>
</reference>
<name>A0ABN3E580_9MICO</name>
<keyword evidence="2" id="KW-1185">Reference proteome</keyword>